<sequence>MATLGSLPTNALGLAPILSRPLGKGIVPKHLSHPEALPLVLSLSMGVGSYMGLRFMAKSNAPAATEQQTRTHPAWRGKGYRLGLTEESVGEVLFSIDM</sequence>
<evidence type="ECO:0000313" key="2">
    <source>
        <dbReference type="Proteomes" id="UP000383932"/>
    </source>
</evidence>
<keyword evidence="2" id="KW-1185">Reference proteome</keyword>
<dbReference type="EMBL" id="SSOP01000211">
    <property type="protein sequence ID" value="KAB5589970.1"/>
    <property type="molecule type" value="Genomic_DNA"/>
</dbReference>
<proteinExistence type="predicted"/>
<comment type="caution">
    <text evidence="1">The sequence shown here is derived from an EMBL/GenBank/DDBJ whole genome shotgun (WGS) entry which is preliminary data.</text>
</comment>
<reference evidence="1 2" key="1">
    <citation type="journal article" date="2019" name="Fungal Biol. Biotechnol.">
        <title>Draft genome sequence of fastidious pathogen Ceratobasidium theobromae, which causes vascular-streak dieback in Theobroma cacao.</title>
        <authorList>
            <person name="Ali S.S."/>
            <person name="Asman A."/>
            <person name="Shao J."/>
            <person name="Firmansyah A.P."/>
            <person name="Susilo A.W."/>
            <person name="Rosmana A."/>
            <person name="McMahon P."/>
            <person name="Junaid M."/>
            <person name="Guest D."/>
            <person name="Kheng T.Y."/>
            <person name="Meinhardt L.W."/>
            <person name="Bailey B.A."/>
        </authorList>
    </citation>
    <scope>NUCLEOTIDE SEQUENCE [LARGE SCALE GENOMIC DNA]</scope>
    <source>
        <strain evidence="1 2">CT2</strain>
    </source>
</reference>
<dbReference type="Proteomes" id="UP000383932">
    <property type="component" value="Unassembled WGS sequence"/>
</dbReference>
<evidence type="ECO:0000313" key="1">
    <source>
        <dbReference type="EMBL" id="KAB5589970.1"/>
    </source>
</evidence>
<gene>
    <name evidence="1" type="ORF">CTheo_6593</name>
</gene>
<accession>A0A5N5QDZ1</accession>
<protein>
    <submittedName>
        <fullName evidence="1">Uncharacterized protein</fullName>
    </submittedName>
</protein>
<dbReference type="AlphaFoldDB" id="A0A5N5QDZ1"/>
<name>A0A5N5QDZ1_9AGAM</name>
<dbReference type="OrthoDB" id="3157611at2759"/>
<organism evidence="1 2">
    <name type="scientific">Ceratobasidium theobromae</name>
    <dbReference type="NCBI Taxonomy" id="1582974"/>
    <lineage>
        <taxon>Eukaryota</taxon>
        <taxon>Fungi</taxon>
        <taxon>Dikarya</taxon>
        <taxon>Basidiomycota</taxon>
        <taxon>Agaricomycotina</taxon>
        <taxon>Agaricomycetes</taxon>
        <taxon>Cantharellales</taxon>
        <taxon>Ceratobasidiaceae</taxon>
        <taxon>Ceratobasidium</taxon>
    </lineage>
</organism>